<sequence length="364" mass="39473">MTNPTLKGHSALIVVPWPTPAEATQALRDEFPDLKVTAVHQLNWKDPDPYAHVTGEQWEEATIVMSATAWPDPEGAPNLVFAQLPSAGANHLADNPIFRDTDVQFCSATGVHGPQIAEWVISTYLAFEHALPQYLEYQREKVWKPKAGNQDVEDAVGKRVGILGYGAIGRQVARISIALGMSVHAYTLHEKPTPSSRRDNSYTPPGTGDPEGLLPAKWFSGSSKEDLHQFLGSGLDLVVVALPLTDLTRGLIGKDELEALARGKGGSGKVFLTNIARGPIVVTDDLVEALNGGLLRGAALDVTDPEPLPEDHPLWRAKNVIITPHVSGNSSAYLERVLRIFSGNLRLLSEGKPLMNVINKKEGY</sequence>
<dbReference type="EMBL" id="CM047943">
    <property type="protein sequence ID" value="KAI9899929.1"/>
    <property type="molecule type" value="Genomic_DNA"/>
</dbReference>
<evidence type="ECO:0000313" key="1">
    <source>
        <dbReference type="EMBL" id="KAI9899929.1"/>
    </source>
</evidence>
<dbReference type="Proteomes" id="UP001163324">
    <property type="component" value="Chromosome 4"/>
</dbReference>
<comment type="caution">
    <text evidence="1">The sequence shown here is derived from an EMBL/GenBank/DDBJ whole genome shotgun (WGS) entry which is preliminary data.</text>
</comment>
<evidence type="ECO:0000313" key="2">
    <source>
        <dbReference type="Proteomes" id="UP001163324"/>
    </source>
</evidence>
<accession>A0ACC0V210</accession>
<organism evidence="1 2">
    <name type="scientific">Trichothecium roseum</name>
    <dbReference type="NCBI Taxonomy" id="47278"/>
    <lineage>
        <taxon>Eukaryota</taxon>
        <taxon>Fungi</taxon>
        <taxon>Dikarya</taxon>
        <taxon>Ascomycota</taxon>
        <taxon>Pezizomycotina</taxon>
        <taxon>Sordariomycetes</taxon>
        <taxon>Hypocreomycetidae</taxon>
        <taxon>Hypocreales</taxon>
        <taxon>Hypocreales incertae sedis</taxon>
        <taxon>Trichothecium</taxon>
    </lineage>
</organism>
<keyword evidence="2" id="KW-1185">Reference proteome</keyword>
<proteinExistence type="predicted"/>
<protein>
    <submittedName>
        <fullName evidence="1">Uncharacterized protein</fullName>
    </submittedName>
</protein>
<reference evidence="1" key="1">
    <citation type="submission" date="2022-10" db="EMBL/GenBank/DDBJ databases">
        <title>Complete Genome of Trichothecium roseum strain YXFP-22015, a Plant Pathogen Isolated from Citrus.</title>
        <authorList>
            <person name="Wang Y."/>
            <person name="Zhu L."/>
        </authorList>
    </citation>
    <scope>NUCLEOTIDE SEQUENCE</scope>
    <source>
        <strain evidence="1">YXFP-22015</strain>
    </source>
</reference>
<gene>
    <name evidence="1" type="ORF">N3K66_004191</name>
</gene>
<name>A0ACC0V210_9HYPO</name>